<proteinExistence type="predicted"/>
<sequence>MSCNNKAIVFNTVVNNNKPGNRHEYNSGHNYNIGCEYSFEHEYDSGHKYNIGHVYDSGDKYSIRHKYDTKLPSKTTQIAHTSWDIVDLVTRNSRIMPG</sequence>
<gene>
    <name evidence="1" type="ORF">RPERSI_LOCUS17840</name>
</gene>
<dbReference type="Proteomes" id="UP000789920">
    <property type="component" value="Unassembled WGS sequence"/>
</dbReference>
<organism evidence="1 2">
    <name type="scientific">Racocetra persica</name>
    <dbReference type="NCBI Taxonomy" id="160502"/>
    <lineage>
        <taxon>Eukaryota</taxon>
        <taxon>Fungi</taxon>
        <taxon>Fungi incertae sedis</taxon>
        <taxon>Mucoromycota</taxon>
        <taxon>Glomeromycotina</taxon>
        <taxon>Glomeromycetes</taxon>
        <taxon>Diversisporales</taxon>
        <taxon>Gigasporaceae</taxon>
        <taxon>Racocetra</taxon>
    </lineage>
</organism>
<accession>A0ACA9R9G5</accession>
<evidence type="ECO:0000313" key="2">
    <source>
        <dbReference type="Proteomes" id="UP000789920"/>
    </source>
</evidence>
<evidence type="ECO:0000313" key="1">
    <source>
        <dbReference type="EMBL" id="CAG8782733.1"/>
    </source>
</evidence>
<comment type="caution">
    <text evidence="1">The sequence shown here is derived from an EMBL/GenBank/DDBJ whole genome shotgun (WGS) entry which is preliminary data.</text>
</comment>
<name>A0ACA9R9G5_9GLOM</name>
<reference evidence="1" key="1">
    <citation type="submission" date="2021-06" db="EMBL/GenBank/DDBJ databases">
        <authorList>
            <person name="Kallberg Y."/>
            <person name="Tangrot J."/>
            <person name="Rosling A."/>
        </authorList>
    </citation>
    <scope>NUCLEOTIDE SEQUENCE</scope>
    <source>
        <strain evidence="1">MA461A</strain>
    </source>
</reference>
<keyword evidence="2" id="KW-1185">Reference proteome</keyword>
<dbReference type="EMBL" id="CAJVQC010046258">
    <property type="protein sequence ID" value="CAG8782733.1"/>
    <property type="molecule type" value="Genomic_DNA"/>
</dbReference>
<protein>
    <submittedName>
        <fullName evidence="1">12352_t:CDS:1</fullName>
    </submittedName>
</protein>